<evidence type="ECO:0000256" key="4">
    <source>
        <dbReference type="ARBA" id="ARBA00022824"/>
    </source>
</evidence>
<keyword evidence="4" id="KW-0256">Endoplasmic reticulum</keyword>
<dbReference type="EMBL" id="PDLN01000011">
    <property type="protein sequence ID" value="RDW71677.1"/>
    <property type="molecule type" value="Genomic_DNA"/>
</dbReference>
<keyword evidence="9" id="KW-1185">Reference proteome</keyword>
<keyword evidence="6" id="KW-0472">Membrane</keyword>
<comment type="caution">
    <text evidence="8">The sequence shown here is derived from an EMBL/GenBank/DDBJ whole genome shotgun (WGS) entry which is preliminary data.</text>
</comment>
<dbReference type="GO" id="GO:0016020">
    <property type="term" value="C:membrane"/>
    <property type="evidence" value="ECO:0007669"/>
    <property type="project" value="UniProtKB-SubCell"/>
</dbReference>
<keyword evidence="5" id="KW-0496">Mitochondrion</keyword>
<dbReference type="Proteomes" id="UP000256328">
    <property type="component" value="Unassembled WGS sequence"/>
</dbReference>
<dbReference type="InterPro" id="IPR029058">
    <property type="entry name" value="AB_hydrolase_fold"/>
</dbReference>
<evidence type="ECO:0000256" key="6">
    <source>
        <dbReference type="ARBA" id="ARBA00023136"/>
    </source>
</evidence>
<organism evidence="8 9">
    <name type="scientific">Coleophoma crateriformis</name>
    <dbReference type="NCBI Taxonomy" id="565419"/>
    <lineage>
        <taxon>Eukaryota</taxon>
        <taxon>Fungi</taxon>
        <taxon>Dikarya</taxon>
        <taxon>Ascomycota</taxon>
        <taxon>Pezizomycotina</taxon>
        <taxon>Leotiomycetes</taxon>
        <taxon>Helotiales</taxon>
        <taxon>Dermateaceae</taxon>
        <taxon>Coleophoma</taxon>
    </lineage>
</organism>
<dbReference type="InterPro" id="IPR000073">
    <property type="entry name" value="AB_hydrolase_1"/>
</dbReference>
<evidence type="ECO:0000256" key="3">
    <source>
        <dbReference type="ARBA" id="ARBA00004370"/>
    </source>
</evidence>
<sequence length="322" mass="35692">MPTYGLDELYSLDDAKVDLVFVHGLTGDRRRSWTKNNVFWPKELLPLDLPLARIITFGYDAAVVDLNNEVSQSTIETHAADICDRLARLRLGTLAFERPIIFVAHSLGGLVCAQTIVNGAAGVPTDNAFIIANRTRGIVFLGTPFHGSPTAKYMEVLRRIIDIFHNTNSRKINDLKERSEKLEILVEAFARRLRQRLSEGKELGVFFFSETLPIHGHVIVPENNAKIIGYGDHASIHANHSEICKFASEHDEGYKSVLAAIKKLAEKATEIKTKVGAFGGVTVHDINLVHQDSITNIWNNNDNTKVGQQVGQQNITGGLNFS</sequence>
<dbReference type="PANTHER" id="PTHR48182:SF2">
    <property type="entry name" value="PROTEIN SERAC1"/>
    <property type="match status" value="1"/>
</dbReference>
<proteinExistence type="predicted"/>
<dbReference type="AlphaFoldDB" id="A0A3D8RC95"/>
<dbReference type="Gene3D" id="3.40.50.1820">
    <property type="entry name" value="alpha/beta hydrolase"/>
    <property type="match status" value="1"/>
</dbReference>
<feature type="domain" description="AB hydrolase-1" evidence="7">
    <location>
        <begin position="19"/>
        <end position="160"/>
    </location>
</feature>
<evidence type="ECO:0000313" key="9">
    <source>
        <dbReference type="Proteomes" id="UP000256328"/>
    </source>
</evidence>
<evidence type="ECO:0000256" key="1">
    <source>
        <dbReference type="ARBA" id="ARBA00004173"/>
    </source>
</evidence>
<evidence type="ECO:0000259" key="7">
    <source>
        <dbReference type="Pfam" id="PF12697"/>
    </source>
</evidence>
<dbReference type="InterPro" id="IPR052374">
    <property type="entry name" value="SERAC1"/>
</dbReference>
<dbReference type="SUPFAM" id="SSF53474">
    <property type="entry name" value="alpha/beta-Hydrolases"/>
    <property type="match status" value="1"/>
</dbReference>
<dbReference type="Pfam" id="PF12697">
    <property type="entry name" value="Abhydrolase_6"/>
    <property type="match status" value="1"/>
</dbReference>
<gene>
    <name evidence="8" type="ORF">BP5796_07711</name>
</gene>
<dbReference type="GO" id="GO:0005739">
    <property type="term" value="C:mitochondrion"/>
    <property type="evidence" value="ECO:0007669"/>
    <property type="project" value="UniProtKB-SubCell"/>
</dbReference>
<evidence type="ECO:0000256" key="5">
    <source>
        <dbReference type="ARBA" id="ARBA00023128"/>
    </source>
</evidence>
<protein>
    <recommendedName>
        <fullName evidence="7">AB hydrolase-1 domain-containing protein</fullName>
    </recommendedName>
</protein>
<dbReference type="OrthoDB" id="427518at2759"/>
<evidence type="ECO:0000313" key="8">
    <source>
        <dbReference type="EMBL" id="RDW71677.1"/>
    </source>
</evidence>
<evidence type="ECO:0000256" key="2">
    <source>
        <dbReference type="ARBA" id="ARBA00004240"/>
    </source>
</evidence>
<reference evidence="8 9" key="1">
    <citation type="journal article" date="2018" name="IMA Fungus">
        <title>IMA Genome-F 9: Draft genome sequence of Annulohypoxylon stygium, Aspergillus mulundensis, Berkeleyomyces basicola (syn. Thielaviopsis basicola), Ceratocystis smalleyi, two Cercospora beticola strains, Coleophoma cylindrospora, Fusarium fracticaudum, Phialophora cf. hyalina, and Morchella septimelata.</title>
        <authorList>
            <person name="Wingfield B.D."/>
            <person name="Bills G.F."/>
            <person name="Dong Y."/>
            <person name="Huang W."/>
            <person name="Nel W.J."/>
            <person name="Swalarsk-Parry B.S."/>
            <person name="Vaghefi N."/>
            <person name="Wilken P.M."/>
            <person name="An Z."/>
            <person name="de Beer Z.W."/>
            <person name="De Vos L."/>
            <person name="Chen L."/>
            <person name="Duong T.A."/>
            <person name="Gao Y."/>
            <person name="Hammerbacher A."/>
            <person name="Kikkert J.R."/>
            <person name="Li Y."/>
            <person name="Li H."/>
            <person name="Li K."/>
            <person name="Li Q."/>
            <person name="Liu X."/>
            <person name="Ma X."/>
            <person name="Naidoo K."/>
            <person name="Pethybridge S.J."/>
            <person name="Sun J."/>
            <person name="Steenkamp E.T."/>
            <person name="van der Nest M.A."/>
            <person name="van Wyk S."/>
            <person name="Wingfield M.J."/>
            <person name="Xiong C."/>
            <person name="Yue Q."/>
            <person name="Zhang X."/>
        </authorList>
    </citation>
    <scope>NUCLEOTIDE SEQUENCE [LARGE SCALE GENOMIC DNA]</scope>
    <source>
        <strain evidence="8 9">BP5796</strain>
    </source>
</reference>
<name>A0A3D8RC95_9HELO</name>
<accession>A0A3D8RC95</accession>
<dbReference type="GO" id="GO:0005783">
    <property type="term" value="C:endoplasmic reticulum"/>
    <property type="evidence" value="ECO:0007669"/>
    <property type="project" value="UniProtKB-SubCell"/>
</dbReference>
<comment type="subcellular location">
    <subcellularLocation>
        <location evidence="2">Endoplasmic reticulum</location>
    </subcellularLocation>
    <subcellularLocation>
        <location evidence="3">Membrane</location>
    </subcellularLocation>
    <subcellularLocation>
        <location evidence="1">Mitochondrion</location>
    </subcellularLocation>
</comment>
<dbReference type="PANTHER" id="PTHR48182">
    <property type="entry name" value="PROTEIN SERAC1"/>
    <property type="match status" value="1"/>
</dbReference>